<dbReference type="PANTHER" id="PTHR24252">
    <property type="entry name" value="ACROSIN-RELATED"/>
    <property type="match status" value="1"/>
</dbReference>
<dbReference type="GO" id="GO:0006508">
    <property type="term" value="P:proteolysis"/>
    <property type="evidence" value="ECO:0007669"/>
    <property type="project" value="UniProtKB-KW"/>
</dbReference>
<dbReference type="CDD" id="cd00190">
    <property type="entry name" value="Tryp_SPc"/>
    <property type="match status" value="1"/>
</dbReference>
<feature type="signal peptide" evidence="5">
    <location>
        <begin position="1"/>
        <end position="21"/>
    </location>
</feature>
<dbReference type="SMART" id="SM00020">
    <property type="entry name" value="Tryp_SPc"/>
    <property type="match status" value="1"/>
</dbReference>
<feature type="domain" description="Peptidase S1" evidence="6">
    <location>
        <begin position="94"/>
        <end position="329"/>
    </location>
</feature>
<evidence type="ECO:0000256" key="4">
    <source>
        <dbReference type="ARBA" id="ARBA00023157"/>
    </source>
</evidence>
<evidence type="ECO:0000259" key="6">
    <source>
        <dbReference type="PROSITE" id="PS50240"/>
    </source>
</evidence>
<keyword evidence="4" id="KW-1015">Disulfide bond</keyword>
<proteinExistence type="evidence at transcript level"/>
<accession>A0A6G9KQN2</accession>
<evidence type="ECO:0000256" key="3">
    <source>
        <dbReference type="ARBA" id="ARBA00022825"/>
    </source>
</evidence>
<keyword evidence="5" id="KW-0732">Signal</keyword>
<dbReference type="EMBL" id="MN327985">
    <property type="protein sequence ID" value="QIQ54706.1"/>
    <property type="molecule type" value="mRNA"/>
</dbReference>
<name>A0A6G9KQN2_9CAEN</name>
<evidence type="ECO:0000256" key="5">
    <source>
        <dbReference type="SAM" id="SignalP"/>
    </source>
</evidence>
<organism evidence="7">
    <name type="scientific">Reishia bronni</name>
    <dbReference type="NCBI Taxonomy" id="578817"/>
    <lineage>
        <taxon>Eukaryota</taxon>
        <taxon>Metazoa</taxon>
        <taxon>Spiralia</taxon>
        <taxon>Lophotrochozoa</taxon>
        <taxon>Mollusca</taxon>
        <taxon>Gastropoda</taxon>
        <taxon>Caenogastropoda</taxon>
        <taxon>Neogastropoda</taxon>
        <taxon>Muricoidea</taxon>
        <taxon>Muricidae</taxon>
        <taxon>Reishia</taxon>
    </lineage>
</organism>
<keyword evidence="1" id="KW-0645">Protease</keyword>
<dbReference type="PROSITE" id="PS50240">
    <property type="entry name" value="TRYPSIN_DOM"/>
    <property type="match status" value="1"/>
</dbReference>
<dbReference type="InterPro" id="IPR001254">
    <property type="entry name" value="Trypsin_dom"/>
</dbReference>
<dbReference type="GO" id="GO:0004252">
    <property type="term" value="F:serine-type endopeptidase activity"/>
    <property type="evidence" value="ECO:0007669"/>
    <property type="project" value="InterPro"/>
</dbReference>
<dbReference type="AlphaFoldDB" id="A0A6G9KQN2"/>
<keyword evidence="2" id="KW-0378">Hydrolase</keyword>
<protein>
    <submittedName>
        <fullName evidence="7">Capsule gland specific secretory protein</fullName>
    </submittedName>
</protein>
<evidence type="ECO:0000256" key="1">
    <source>
        <dbReference type="ARBA" id="ARBA00022670"/>
    </source>
</evidence>
<dbReference type="FunFam" id="2.40.10.10:FF:000003">
    <property type="entry name" value="Transmembrane serine protease 3"/>
    <property type="match status" value="1"/>
</dbReference>
<dbReference type="Pfam" id="PF00089">
    <property type="entry name" value="Trypsin"/>
    <property type="match status" value="1"/>
</dbReference>
<dbReference type="InterPro" id="IPR001314">
    <property type="entry name" value="Peptidase_S1A"/>
</dbReference>
<dbReference type="PANTHER" id="PTHR24252:SF7">
    <property type="entry name" value="HYALIN"/>
    <property type="match status" value="1"/>
</dbReference>
<evidence type="ECO:0000256" key="2">
    <source>
        <dbReference type="ARBA" id="ARBA00022801"/>
    </source>
</evidence>
<dbReference type="PROSITE" id="PS00135">
    <property type="entry name" value="TRYPSIN_SER"/>
    <property type="match status" value="1"/>
</dbReference>
<keyword evidence="3" id="KW-0720">Serine protease</keyword>
<dbReference type="InterPro" id="IPR009003">
    <property type="entry name" value="Peptidase_S1_PA"/>
</dbReference>
<dbReference type="InterPro" id="IPR043504">
    <property type="entry name" value="Peptidase_S1_PA_chymotrypsin"/>
</dbReference>
<reference evidence="7" key="1">
    <citation type="submission" date="2019-08" db="EMBL/GenBank/DDBJ databases">
        <title>Towards understanding the formation of egg capsule of the carnivore snail Thais (Reishia) bronni: a transcriptomic approach.</title>
        <authorList>
            <person name="Wong Y.H."/>
            <person name="Okano K."/>
        </authorList>
    </citation>
    <scope>NUCLEOTIDE SEQUENCE</scope>
</reference>
<evidence type="ECO:0000313" key="7">
    <source>
        <dbReference type="EMBL" id="QIQ54706.1"/>
    </source>
</evidence>
<dbReference type="SUPFAM" id="SSF50494">
    <property type="entry name" value="Trypsin-like serine proteases"/>
    <property type="match status" value="1"/>
</dbReference>
<dbReference type="InterPro" id="IPR033116">
    <property type="entry name" value="TRYPSIN_SER"/>
</dbReference>
<dbReference type="Gene3D" id="2.40.10.10">
    <property type="entry name" value="Trypsin-like serine proteases"/>
    <property type="match status" value="1"/>
</dbReference>
<sequence>MLIITALAWATLGLALDSVYAADCESLYHGECHSIYSGCPQGFNYYTYSGCSFLSQCCYNLDTSSSGHVTHTTTRSPSGQAACGTRDYTENHRIVGGRLADRRAWPWQVSVRYQGYHMCGGTLIDNQHVLTAQHCFEGTHDQYWTVALGVTDISYVGRSHVYSIAEIVHSRRFSKVTHTEDIAIIKLSKPVDLSGPYARAACLPDKREKFEGQVCTVTGWGNIAGGVRGDDQLRQVDIPIIPVRQCQYYLNSIGGGRVTEKQVCAGLSQGGKDACQGDSGGPLVCFDDVKQAWKIVGIVSWGYGCALRNLPGVYTSVSEYIDWIENARSGNGMIG</sequence>
<dbReference type="PRINTS" id="PR00722">
    <property type="entry name" value="CHYMOTRYPSIN"/>
</dbReference>
<feature type="chain" id="PRO_5026278660" evidence="5">
    <location>
        <begin position="22"/>
        <end position="335"/>
    </location>
</feature>